<protein>
    <recommendedName>
        <fullName evidence="2">Flavodoxin-like domain-containing protein</fullName>
    </recommendedName>
</protein>
<dbReference type="AlphaFoldDB" id="X0VPG2"/>
<organism evidence="1">
    <name type="scientific">marine sediment metagenome</name>
    <dbReference type="NCBI Taxonomy" id="412755"/>
    <lineage>
        <taxon>unclassified sequences</taxon>
        <taxon>metagenomes</taxon>
        <taxon>ecological metagenomes</taxon>
    </lineage>
</organism>
<reference evidence="1" key="1">
    <citation type="journal article" date="2014" name="Front. Microbiol.">
        <title>High frequency of phylogenetically diverse reductive dehalogenase-homologous genes in deep subseafloor sedimentary metagenomes.</title>
        <authorList>
            <person name="Kawai M."/>
            <person name="Futagami T."/>
            <person name="Toyoda A."/>
            <person name="Takaki Y."/>
            <person name="Nishi S."/>
            <person name="Hori S."/>
            <person name="Arai W."/>
            <person name="Tsubouchi T."/>
            <person name="Morono Y."/>
            <person name="Uchiyama I."/>
            <person name="Ito T."/>
            <person name="Fujiyama A."/>
            <person name="Inagaki F."/>
            <person name="Takami H."/>
        </authorList>
    </citation>
    <scope>NUCLEOTIDE SEQUENCE</scope>
    <source>
        <strain evidence="1">Expedition CK06-06</strain>
    </source>
</reference>
<name>X0VPG2_9ZZZZ</name>
<accession>X0VPG2</accession>
<gene>
    <name evidence="1" type="ORF">S01H1_55753</name>
</gene>
<comment type="caution">
    <text evidence="1">The sequence shown here is derived from an EMBL/GenBank/DDBJ whole genome shotgun (WGS) entry which is preliminary data.</text>
</comment>
<sequence length="34" mass="3824">MAKILYGVMGNTYGHAIRSLAIASRMPDDDFYFV</sequence>
<feature type="non-terminal residue" evidence="1">
    <location>
        <position position="34"/>
    </location>
</feature>
<evidence type="ECO:0008006" key="2">
    <source>
        <dbReference type="Google" id="ProtNLM"/>
    </source>
</evidence>
<evidence type="ECO:0000313" key="1">
    <source>
        <dbReference type="EMBL" id="GAG14373.1"/>
    </source>
</evidence>
<dbReference type="EMBL" id="BARS01036257">
    <property type="protein sequence ID" value="GAG14373.1"/>
    <property type="molecule type" value="Genomic_DNA"/>
</dbReference>
<proteinExistence type="predicted"/>